<gene>
    <name evidence="1" type="ORF">SAMN04488071_3614</name>
</gene>
<sequence length="420" mass="47796">MAEKVYDWTGGAVLEPHSKKKHAVLRDYFRRYILARCPHPQQSVFRLAIVDGFAGGGEYLCGAPGSPIIFMEVLRNTLEEMNLYRANQGFKTIEIDCLLILNDANQGAHEQLKAICAPRHAEIIENHPNLHLNIAHINQKFEDAMPEILALINDAEHSNLLFNLDQCGHSKVSIRTITSLLSLSDSVEVFFTFAIEAFRAYLSADKTKNQVHLNGFDALEDLQLAIENGDLINKMEWLARTEKSLFNILRGCAKYVSPFSIHNPDGWRYWLMHFANRTKARQVYNDVLHDNCSHQAHFGRAGLNMLAYDPAREDGSLYLFDESARAQARDQLYDDIPRLIEKCGDVMEVEHFYAAAYNTTAAHSQDINAMMIENPDVKVLTESGGERRKPNTIKTSDIIQLDRQTSFFQTFGLEYKRKAK</sequence>
<dbReference type="OrthoDB" id="275124at2"/>
<dbReference type="RefSeq" id="WP_068303556.1">
    <property type="nucleotide sequence ID" value="NZ_FNAK01000009.1"/>
</dbReference>
<dbReference type="Proteomes" id="UP000183685">
    <property type="component" value="Unassembled WGS sequence"/>
</dbReference>
<dbReference type="NCBIfam" id="TIGR04474">
    <property type="entry name" value="tcm_partner"/>
    <property type="match status" value="1"/>
</dbReference>
<protein>
    <submittedName>
        <fullName evidence="1">Three-Cys-motif partner protein</fullName>
    </submittedName>
</protein>
<dbReference type="InterPro" id="IPR031009">
    <property type="entry name" value="Tcm_partner"/>
</dbReference>
<proteinExistence type="predicted"/>
<dbReference type="AlphaFoldDB" id="A0A1G7F4F7"/>
<name>A0A1G7F4F7_9PROT</name>
<keyword evidence="2" id="KW-1185">Reference proteome</keyword>
<evidence type="ECO:0000313" key="1">
    <source>
        <dbReference type="EMBL" id="SDE70818.1"/>
    </source>
</evidence>
<evidence type="ECO:0000313" key="2">
    <source>
        <dbReference type="Proteomes" id="UP000183685"/>
    </source>
</evidence>
<reference evidence="1 2" key="1">
    <citation type="submission" date="2016-10" db="EMBL/GenBank/DDBJ databases">
        <authorList>
            <person name="de Groot N.N."/>
        </authorList>
    </citation>
    <scope>NUCLEOTIDE SEQUENCE [LARGE SCALE GENOMIC DNA]</scope>
    <source>
        <strain evidence="1 2">CGMCC 1.9109</strain>
    </source>
</reference>
<organism evidence="1 2">
    <name type="scientific">Kordiimonas lacus</name>
    <dbReference type="NCBI Taxonomy" id="637679"/>
    <lineage>
        <taxon>Bacteria</taxon>
        <taxon>Pseudomonadati</taxon>
        <taxon>Pseudomonadota</taxon>
        <taxon>Alphaproteobacteria</taxon>
        <taxon>Kordiimonadales</taxon>
        <taxon>Kordiimonadaceae</taxon>
        <taxon>Kordiimonas</taxon>
    </lineage>
</organism>
<accession>A0A1G7F4F7</accession>
<dbReference type="EMBL" id="FNAK01000009">
    <property type="protein sequence ID" value="SDE70818.1"/>
    <property type="molecule type" value="Genomic_DNA"/>
</dbReference>